<reference evidence="1 2" key="3">
    <citation type="journal article" date="2013" name="Rice">
        <title>Improvement of the Oryza sativa Nipponbare reference genome using next generation sequence and optical map data.</title>
        <authorList>
            <person name="Kawahara Y."/>
            <person name="de la Bastide M."/>
            <person name="Hamilton J.P."/>
            <person name="Kanamori H."/>
            <person name="McCombie W.R."/>
            <person name="Ouyang S."/>
            <person name="Schwartz D.C."/>
            <person name="Tanaka T."/>
            <person name="Wu J."/>
            <person name="Zhou S."/>
            <person name="Childs K.L."/>
            <person name="Davidson R.M."/>
            <person name="Lin H."/>
            <person name="Quesada-Ocampo L."/>
            <person name="Vaillancourt B."/>
            <person name="Sakai H."/>
            <person name="Lee S.S."/>
            <person name="Kim J."/>
            <person name="Numa H."/>
            <person name="Itoh T."/>
            <person name="Buell C.R."/>
            <person name="Matsumoto T."/>
        </authorList>
    </citation>
    <scope>NUCLEOTIDE SEQUENCE [LARGE SCALE GENOMIC DNA]</scope>
    <source>
        <strain evidence="2">cv. Nipponbare</strain>
    </source>
</reference>
<evidence type="ECO:0000313" key="2">
    <source>
        <dbReference type="Proteomes" id="UP000059680"/>
    </source>
</evidence>
<dbReference type="Gramene" id="Os02t0614666-00">
    <property type="protein sequence ID" value="Os02t0614666-00"/>
    <property type="gene ID" value="Os02g0614666"/>
</dbReference>
<accession>A0A0P0VLY4</accession>
<evidence type="ECO:0000313" key="1">
    <source>
        <dbReference type="EMBL" id="BAS79755.1"/>
    </source>
</evidence>
<dbReference type="InParanoid" id="A0A0P0VLY4"/>
<dbReference type="Proteomes" id="UP000059680">
    <property type="component" value="Chromosome 2"/>
</dbReference>
<gene>
    <name evidence="1" type="ordered locus">Os02g0614666</name>
    <name evidence="1" type="ORF">OSNPB_020614666</name>
</gene>
<feature type="non-terminal residue" evidence="1">
    <location>
        <position position="1"/>
    </location>
</feature>
<dbReference type="EMBL" id="AP014958">
    <property type="protein sequence ID" value="BAS79755.1"/>
    <property type="molecule type" value="Genomic_DNA"/>
</dbReference>
<dbReference type="PaxDb" id="39947-A0A0P0VLY4"/>
<keyword evidence="2" id="KW-1185">Reference proteome</keyword>
<proteinExistence type="predicted"/>
<reference evidence="1 2" key="2">
    <citation type="journal article" date="2013" name="Plant Cell Physiol.">
        <title>Rice Annotation Project Database (RAP-DB): an integrative and interactive database for rice genomics.</title>
        <authorList>
            <person name="Sakai H."/>
            <person name="Lee S.S."/>
            <person name="Tanaka T."/>
            <person name="Numa H."/>
            <person name="Kim J."/>
            <person name="Kawahara Y."/>
            <person name="Wakimoto H."/>
            <person name="Yang C.C."/>
            <person name="Iwamoto M."/>
            <person name="Abe T."/>
            <person name="Yamada Y."/>
            <person name="Muto A."/>
            <person name="Inokuchi H."/>
            <person name="Ikemura T."/>
            <person name="Matsumoto T."/>
            <person name="Sasaki T."/>
            <person name="Itoh T."/>
        </authorList>
    </citation>
    <scope>NUCLEOTIDE SEQUENCE [LARGE SCALE GENOMIC DNA]</scope>
    <source>
        <strain evidence="2">cv. Nipponbare</strain>
    </source>
</reference>
<sequence>MGVIGRADMVGVIGRADVDMARPSGCRRLVHLVPHLGDGGGAREALPHHGAQPLALALQQRDLLLALRLLPARRVDGLEVVLPLLAPDLQLLLQHPHLVLQRRRLLLRRVQPRPRAGELAVGGRLGLPQLADRRVLGVEGLGEAAVLGGELRGLLGRGVELPLELPRFLLLRGDLAGRLHDDLLPLLPGDEQLLHAGSQSSFHLRHCSLYDSSVLHLKCTNHQLNRIFSSSL</sequence>
<organism evidence="1 2">
    <name type="scientific">Oryza sativa subsp. japonica</name>
    <name type="common">Rice</name>
    <dbReference type="NCBI Taxonomy" id="39947"/>
    <lineage>
        <taxon>Eukaryota</taxon>
        <taxon>Viridiplantae</taxon>
        <taxon>Streptophyta</taxon>
        <taxon>Embryophyta</taxon>
        <taxon>Tracheophyta</taxon>
        <taxon>Spermatophyta</taxon>
        <taxon>Magnoliopsida</taxon>
        <taxon>Liliopsida</taxon>
        <taxon>Poales</taxon>
        <taxon>Poaceae</taxon>
        <taxon>BOP clade</taxon>
        <taxon>Oryzoideae</taxon>
        <taxon>Oryzeae</taxon>
        <taxon>Oryzinae</taxon>
        <taxon>Oryza</taxon>
        <taxon>Oryza sativa</taxon>
    </lineage>
</organism>
<dbReference type="AlphaFoldDB" id="A0A0P0VLY4"/>
<reference evidence="2" key="1">
    <citation type="journal article" date="2005" name="Nature">
        <title>The map-based sequence of the rice genome.</title>
        <authorList>
            <consortium name="International rice genome sequencing project (IRGSP)"/>
            <person name="Matsumoto T."/>
            <person name="Wu J."/>
            <person name="Kanamori H."/>
            <person name="Katayose Y."/>
            <person name="Fujisawa M."/>
            <person name="Namiki N."/>
            <person name="Mizuno H."/>
            <person name="Yamamoto K."/>
            <person name="Antonio B.A."/>
            <person name="Baba T."/>
            <person name="Sakata K."/>
            <person name="Nagamura Y."/>
            <person name="Aoki H."/>
            <person name="Arikawa K."/>
            <person name="Arita K."/>
            <person name="Bito T."/>
            <person name="Chiden Y."/>
            <person name="Fujitsuka N."/>
            <person name="Fukunaka R."/>
            <person name="Hamada M."/>
            <person name="Harada C."/>
            <person name="Hayashi A."/>
            <person name="Hijishita S."/>
            <person name="Honda M."/>
            <person name="Hosokawa S."/>
            <person name="Ichikawa Y."/>
            <person name="Idonuma A."/>
            <person name="Iijima M."/>
            <person name="Ikeda M."/>
            <person name="Ikeno M."/>
            <person name="Ito K."/>
            <person name="Ito S."/>
            <person name="Ito T."/>
            <person name="Ito Y."/>
            <person name="Ito Y."/>
            <person name="Iwabuchi A."/>
            <person name="Kamiya K."/>
            <person name="Karasawa W."/>
            <person name="Kurita K."/>
            <person name="Katagiri S."/>
            <person name="Kikuta A."/>
            <person name="Kobayashi H."/>
            <person name="Kobayashi N."/>
            <person name="Machita K."/>
            <person name="Maehara T."/>
            <person name="Masukawa M."/>
            <person name="Mizubayashi T."/>
            <person name="Mukai Y."/>
            <person name="Nagasaki H."/>
            <person name="Nagata Y."/>
            <person name="Naito S."/>
            <person name="Nakashima M."/>
            <person name="Nakama Y."/>
            <person name="Nakamichi Y."/>
            <person name="Nakamura M."/>
            <person name="Meguro A."/>
            <person name="Negishi M."/>
            <person name="Ohta I."/>
            <person name="Ohta T."/>
            <person name="Okamoto M."/>
            <person name="Ono N."/>
            <person name="Saji S."/>
            <person name="Sakaguchi M."/>
            <person name="Sakai K."/>
            <person name="Shibata M."/>
            <person name="Shimokawa T."/>
            <person name="Song J."/>
            <person name="Takazaki Y."/>
            <person name="Terasawa K."/>
            <person name="Tsugane M."/>
            <person name="Tsuji K."/>
            <person name="Ueda S."/>
            <person name="Waki K."/>
            <person name="Yamagata H."/>
            <person name="Yamamoto M."/>
            <person name="Yamamoto S."/>
            <person name="Yamane H."/>
            <person name="Yoshiki S."/>
            <person name="Yoshihara R."/>
            <person name="Yukawa K."/>
            <person name="Zhong H."/>
            <person name="Yano M."/>
            <person name="Yuan Q."/>
            <person name="Ouyang S."/>
            <person name="Liu J."/>
            <person name="Jones K.M."/>
            <person name="Gansberger K."/>
            <person name="Moffat K."/>
            <person name="Hill J."/>
            <person name="Bera J."/>
            <person name="Fadrosh D."/>
            <person name="Jin S."/>
            <person name="Johri S."/>
            <person name="Kim M."/>
            <person name="Overton L."/>
            <person name="Reardon M."/>
            <person name="Tsitrin T."/>
            <person name="Vuong H."/>
            <person name="Weaver B."/>
            <person name="Ciecko A."/>
            <person name="Tallon L."/>
            <person name="Jackson J."/>
            <person name="Pai G."/>
            <person name="Aken S.V."/>
            <person name="Utterback T."/>
            <person name="Reidmuller S."/>
            <person name="Feldblyum T."/>
            <person name="Hsiao J."/>
            <person name="Zismann V."/>
            <person name="Iobst S."/>
            <person name="de Vazeille A.R."/>
            <person name="Buell C.R."/>
            <person name="Ying K."/>
            <person name="Li Y."/>
            <person name="Lu T."/>
            <person name="Huang Y."/>
            <person name="Zhao Q."/>
            <person name="Feng Q."/>
            <person name="Zhang L."/>
            <person name="Zhu J."/>
            <person name="Weng Q."/>
            <person name="Mu J."/>
            <person name="Lu Y."/>
            <person name="Fan D."/>
            <person name="Liu Y."/>
            <person name="Guan J."/>
            <person name="Zhang Y."/>
            <person name="Yu S."/>
            <person name="Liu X."/>
            <person name="Zhang Y."/>
            <person name="Hong G."/>
            <person name="Han B."/>
            <person name="Choisne N."/>
            <person name="Demange N."/>
            <person name="Orjeda G."/>
            <person name="Samain S."/>
            <person name="Cattolico L."/>
            <person name="Pelletier E."/>
            <person name="Couloux A."/>
            <person name="Segurens B."/>
            <person name="Wincker P."/>
            <person name="D'Hont A."/>
            <person name="Scarpelli C."/>
            <person name="Weissenbach J."/>
            <person name="Salanoubat M."/>
            <person name="Quetier F."/>
            <person name="Yu Y."/>
            <person name="Kim H.R."/>
            <person name="Rambo T."/>
            <person name="Currie J."/>
            <person name="Collura K."/>
            <person name="Luo M."/>
            <person name="Yang T."/>
            <person name="Ammiraju J.S.S."/>
            <person name="Engler F."/>
            <person name="Soderlund C."/>
            <person name="Wing R.A."/>
            <person name="Palmer L.E."/>
            <person name="de la Bastide M."/>
            <person name="Spiegel L."/>
            <person name="Nascimento L."/>
            <person name="Zutavern T."/>
            <person name="O'Shaughnessy A."/>
            <person name="Dike S."/>
            <person name="Dedhia N."/>
            <person name="Preston R."/>
            <person name="Balija V."/>
            <person name="McCombie W.R."/>
            <person name="Chow T."/>
            <person name="Chen H."/>
            <person name="Chung M."/>
            <person name="Chen C."/>
            <person name="Shaw J."/>
            <person name="Wu H."/>
            <person name="Hsiao K."/>
            <person name="Chao Y."/>
            <person name="Chu M."/>
            <person name="Cheng C."/>
            <person name="Hour A."/>
            <person name="Lee P."/>
            <person name="Lin S."/>
            <person name="Lin Y."/>
            <person name="Liou J."/>
            <person name="Liu S."/>
            <person name="Hsing Y."/>
            <person name="Raghuvanshi S."/>
            <person name="Mohanty A."/>
            <person name="Bharti A.K."/>
            <person name="Gaur A."/>
            <person name="Gupta V."/>
            <person name="Kumar D."/>
            <person name="Ravi V."/>
            <person name="Vij S."/>
            <person name="Kapur A."/>
            <person name="Khurana P."/>
            <person name="Khurana P."/>
            <person name="Khurana J.P."/>
            <person name="Tyagi A.K."/>
            <person name="Gaikwad K."/>
            <person name="Singh A."/>
            <person name="Dalal V."/>
            <person name="Srivastava S."/>
            <person name="Dixit A."/>
            <person name="Pal A.K."/>
            <person name="Ghazi I.A."/>
            <person name="Yadav M."/>
            <person name="Pandit A."/>
            <person name="Bhargava A."/>
            <person name="Sureshbabu K."/>
            <person name="Batra K."/>
            <person name="Sharma T.R."/>
            <person name="Mohapatra T."/>
            <person name="Singh N.K."/>
            <person name="Messing J."/>
            <person name="Nelson A.B."/>
            <person name="Fuks G."/>
            <person name="Kavchok S."/>
            <person name="Keizer G."/>
            <person name="Linton E."/>
            <person name="Llaca V."/>
            <person name="Song R."/>
            <person name="Tanyolac B."/>
            <person name="Young S."/>
            <person name="Ho-Il K."/>
            <person name="Hahn J.H."/>
            <person name="Sangsakoo G."/>
            <person name="Vanavichit A."/>
            <person name="de Mattos Luiz.A.T."/>
            <person name="Zimmer P.D."/>
            <person name="Malone G."/>
            <person name="Dellagostin O."/>
            <person name="de Oliveira A.C."/>
            <person name="Bevan M."/>
            <person name="Bancroft I."/>
            <person name="Minx P."/>
            <person name="Cordum H."/>
            <person name="Wilson R."/>
            <person name="Cheng Z."/>
            <person name="Jin W."/>
            <person name="Jiang J."/>
            <person name="Leong S.A."/>
            <person name="Iwama H."/>
            <person name="Gojobori T."/>
            <person name="Itoh T."/>
            <person name="Niimura Y."/>
            <person name="Fujii Y."/>
            <person name="Habara T."/>
            <person name="Sakai H."/>
            <person name="Sato Y."/>
            <person name="Wilson G."/>
            <person name="Kumar K."/>
            <person name="McCouch S."/>
            <person name="Juretic N."/>
            <person name="Hoen D."/>
            <person name="Wright S."/>
            <person name="Bruskiewich R."/>
            <person name="Bureau T."/>
            <person name="Miyao A."/>
            <person name="Hirochika H."/>
            <person name="Nishikawa T."/>
            <person name="Kadowaki K."/>
            <person name="Sugiura M."/>
            <person name="Burr B."/>
            <person name="Sasaki T."/>
        </authorList>
    </citation>
    <scope>NUCLEOTIDE SEQUENCE [LARGE SCALE GENOMIC DNA]</scope>
    <source>
        <strain evidence="2">cv. Nipponbare</strain>
    </source>
</reference>
<name>A0A0P0VLY4_ORYSJ</name>
<protein>
    <submittedName>
        <fullName evidence="1">Os02g0614666 protein</fullName>
    </submittedName>
</protein>